<dbReference type="EMBL" id="CP011509">
    <property type="protein sequence ID" value="AKJ01453.1"/>
    <property type="molecule type" value="Genomic_DNA"/>
</dbReference>
<sequence length="37" mass="4286">MFRLEDFSQVIVCTKRFVDACKRLSLDGVVFQPLPVK</sequence>
<evidence type="ECO:0000313" key="1">
    <source>
        <dbReference type="EMBL" id="AKJ01453.1"/>
    </source>
</evidence>
<name>A0AAC8TD51_9BACT</name>
<dbReference type="AlphaFoldDB" id="A0AAC8TD51"/>
<gene>
    <name evidence="1" type="ORF">AA314_03079</name>
</gene>
<reference evidence="1 2" key="1">
    <citation type="submission" date="2015-05" db="EMBL/GenBank/DDBJ databases">
        <title>Genome assembly of Archangium gephyra DSM 2261.</title>
        <authorList>
            <person name="Sharma G."/>
            <person name="Subramanian S."/>
        </authorList>
    </citation>
    <scope>NUCLEOTIDE SEQUENCE [LARGE SCALE GENOMIC DNA]</scope>
    <source>
        <strain evidence="1 2">DSM 2261</strain>
    </source>
</reference>
<dbReference type="InterPro" id="IPR011750">
    <property type="entry name" value="Gmx_para_CXXCG"/>
</dbReference>
<evidence type="ECO:0000313" key="2">
    <source>
        <dbReference type="Proteomes" id="UP000035579"/>
    </source>
</evidence>
<proteinExistence type="predicted"/>
<dbReference type="Proteomes" id="UP000035579">
    <property type="component" value="Chromosome"/>
</dbReference>
<accession>A0AAC8TD51</accession>
<organism evidence="1 2">
    <name type="scientific">Archangium gephyra</name>
    <dbReference type="NCBI Taxonomy" id="48"/>
    <lineage>
        <taxon>Bacteria</taxon>
        <taxon>Pseudomonadati</taxon>
        <taxon>Myxococcota</taxon>
        <taxon>Myxococcia</taxon>
        <taxon>Myxococcales</taxon>
        <taxon>Cystobacterineae</taxon>
        <taxon>Archangiaceae</taxon>
        <taxon>Archangium</taxon>
    </lineage>
</organism>
<dbReference type="Pfam" id="PF09535">
    <property type="entry name" value="Gmx_para_CXXCG"/>
    <property type="match status" value="1"/>
</dbReference>
<protein>
    <submittedName>
        <fullName evidence="1">Uncharacterized protein</fullName>
    </submittedName>
</protein>
<dbReference type="KEGG" id="age:AA314_03079"/>